<proteinExistence type="predicted"/>
<evidence type="ECO:0000313" key="3">
    <source>
        <dbReference type="Proteomes" id="UP000054466"/>
    </source>
</evidence>
<dbReference type="InterPro" id="IPR022198">
    <property type="entry name" value="DUF3723"/>
</dbReference>
<sequence length="1364" mass="154730">MDTKMRRARLLGKERSIVTEKVLKCKGMVSVRLEVLSFPEIKTKDPTKLKSNVERLKKAFQDEGCWPLPLPNHIPAQIDKQSLDAALRHSQRSIKELFVGPRAEYPELEFPPGYQLRCLDGQSRALAAAKVLPVADRRWIVDLYAADLTEELRTILVEEYSNEDRLHPGEIYRKLRLYHLQRDLRIDNWWFEKRCWARLSAHGRRNVKQLLRHREITAACDALLDVVGLWSGWRTSTWHKILPMGVDECILYRLDFMKDFWYESVGVERNAMQKVDENSVKELEGTAPGACKADARDLYRKLKAGKIFGTFNDQDREKIWAEVCRRTKDRLVPSFFTFFEDLNWLKGPADCVKRLIPISPGDTILYVLEQHVFTGINQRTGQCLIQKTDHTFVSKPGTEADQMNLGVLQLFLIAMRNHLSMPAEPKKKNLLAKPRPMKADPEVLHEFAAHAHKLGFESDEIRELTELRTSSRAPQKESPSSGSEDSDPPIRRCGIPWSCHHEQDKLCLFLEPLYTVRSGEFEEMTSSFVRRSVILAFFEKPTSLCLSEAMSHPSEPMADQGMIGKEPSPRPNQQGLEQRHVEHLSGPRNAQDTSQQGLQAGNTVGEAENFPATQLDRQMLTIEEQAESEWLSEAEIADEIDKVRHTGRRDGRENGRIQKKKAANKQRKTSQKKGAIGVRKRKDILDAVLLRVAKDSSVLPKQQEVPKGPESPSQTTQINPDGLKESNIPMLLQNQSSTPDRNEIVGVGQFTATERQDEDQDIAEIATENVVHETTTSEVPTSYEAVVAPKFVSPAEAQGRLIIQEQQMTEQTHGELDERQTMERTANGRDGDKGPDVDQGEQDATDKERAPQAAWERIDEALTTAQRETARGPVSPSTDNALLDDAERVVIDDQIRRDREESLFAPESPSPTVESTNAEKSAPQRVIEKEPQERIPGRDGSVNDIEEPPPMLITDQQRELSPAKQANAAAEEVERISTADMGDSAERKNIPSLPQAEILERGQESLEELGRRVSQDQENDGGEVELQQGNQKKPSLDHGRAIEDPGLVQDPSSSSGMREVDRKRDTQIDFGRVEEMEDLERAQETSPPAHAQDGVRDGEEPIAFEVEGLQEVQEGLRSDGQARYEPPPDGGDRARWENIERNVDDRLREQENEERTARDTRKKAAKEEGRRRERLARLERARQLKNEKPELRVEQKMTRELGRDQQERNVNEDEGMRRKRTTKIDIGKVDENETVRRPAEVVIASTTQQPADPANSITATPNPQKIRIHLKMSDGSVGGGDWKNLPSHDVDPSEPAEFMRFLRKYTRKDAEKPWNVFAGSHMITPLTKFEDIIKGGNNTLYISRGKIIDTRLHPDAPASKRNRY</sequence>
<keyword evidence="3" id="KW-1185">Reference proteome</keyword>
<feature type="compositionally biased region" description="Basic and acidic residues" evidence="1">
    <location>
        <begin position="1130"/>
        <end position="1159"/>
    </location>
</feature>
<feature type="compositionally biased region" description="Polar residues" evidence="1">
    <location>
        <begin position="910"/>
        <end position="919"/>
    </location>
</feature>
<dbReference type="VEuPathDB" id="FungiDB:PV07_02626"/>
<feature type="compositionally biased region" description="Basic and acidic residues" evidence="1">
    <location>
        <begin position="885"/>
        <end position="902"/>
    </location>
</feature>
<evidence type="ECO:0000256" key="1">
    <source>
        <dbReference type="SAM" id="MobiDB-lite"/>
    </source>
</evidence>
<organism evidence="2 3">
    <name type="scientific">Cladophialophora immunda</name>
    <dbReference type="NCBI Taxonomy" id="569365"/>
    <lineage>
        <taxon>Eukaryota</taxon>
        <taxon>Fungi</taxon>
        <taxon>Dikarya</taxon>
        <taxon>Ascomycota</taxon>
        <taxon>Pezizomycotina</taxon>
        <taxon>Eurotiomycetes</taxon>
        <taxon>Chaetothyriomycetidae</taxon>
        <taxon>Chaetothyriales</taxon>
        <taxon>Herpotrichiellaceae</taxon>
        <taxon>Cladophialophora</taxon>
    </lineage>
</organism>
<reference evidence="2 3" key="1">
    <citation type="submission" date="2015-01" db="EMBL/GenBank/DDBJ databases">
        <title>The Genome Sequence of Cladophialophora immunda CBS83496.</title>
        <authorList>
            <consortium name="The Broad Institute Genomics Platform"/>
            <person name="Cuomo C."/>
            <person name="de Hoog S."/>
            <person name="Gorbushina A."/>
            <person name="Stielow B."/>
            <person name="Teixiera M."/>
            <person name="Abouelleil A."/>
            <person name="Chapman S.B."/>
            <person name="Priest M."/>
            <person name="Young S.K."/>
            <person name="Wortman J."/>
            <person name="Nusbaum C."/>
            <person name="Birren B."/>
        </authorList>
    </citation>
    <scope>NUCLEOTIDE SEQUENCE [LARGE SCALE GENOMIC DNA]</scope>
    <source>
        <strain evidence="2 3">CBS 83496</strain>
    </source>
</reference>
<feature type="compositionally biased region" description="Basic and acidic residues" evidence="1">
    <location>
        <begin position="926"/>
        <end position="937"/>
    </location>
</feature>
<dbReference type="RefSeq" id="XP_016251151.1">
    <property type="nucleotide sequence ID" value="XM_016389249.1"/>
</dbReference>
<feature type="compositionally biased region" description="Basic and acidic residues" evidence="1">
    <location>
        <begin position="1165"/>
        <end position="1216"/>
    </location>
</feature>
<protein>
    <submittedName>
        <fullName evidence="2">Uncharacterized protein</fullName>
    </submittedName>
</protein>
<feature type="compositionally biased region" description="Basic residues" evidence="1">
    <location>
        <begin position="657"/>
        <end position="671"/>
    </location>
</feature>
<dbReference type="Proteomes" id="UP000054466">
    <property type="component" value="Unassembled WGS sequence"/>
</dbReference>
<dbReference type="GeneID" id="27341820"/>
<dbReference type="HOGENOM" id="CLU_256778_0_0_1"/>
<dbReference type="OrthoDB" id="4113884at2759"/>
<gene>
    <name evidence="2" type="ORF">PV07_02626</name>
</gene>
<feature type="compositionally biased region" description="Basic and acidic residues" evidence="1">
    <location>
        <begin position="1034"/>
        <end position="1043"/>
    </location>
</feature>
<feature type="compositionally biased region" description="Basic and acidic residues" evidence="1">
    <location>
        <begin position="998"/>
        <end position="1015"/>
    </location>
</feature>
<dbReference type="Pfam" id="PF12520">
    <property type="entry name" value="DUF3723"/>
    <property type="match status" value="2"/>
</dbReference>
<feature type="region of interest" description="Disordered" evidence="1">
    <location>
        <begin position="467"/>
        <end position="490"/>
    </location>
</feature>
<feature type="compositionally biased region" description="Basic and acidic residues" evidence="1">
    <location>
        <begin position="1058"/>
        <end position="1083"/>
    </location>
</feature>
<feature type="compositionally biased region" description="Basic and acidic residues" evidence="1">
    <location>
        <begin position="812"/>
        <end position="836"/>
    </location>
</feature>
<name>A0A0D2CLK2_9EURO</name>
<feature type="region of interest" description="Disordered" evidence="1">
    <location>
        <begin position="552"/>
        <end position="595"/>
    </location>
</feature>
<accession>A0A0D2CLK2</accession>
<feature type="compositionally biased region" description="Basic and acidic residues" evidence="1">
    <location>
        <begin position="641"/>
        <end position="656"/>
    </location>
</feature>
<feature type="region of interest" description="Disordered" evidence="1">
    <location>
        <begin position="802"/>
        <end position="1216"/>
    </location>
</feature>
<feature type="region of interest" description="Disordered" evidence="1">
    <location>
        <begin position="699"/>
        <end position="724"/>
    </location>
</feature>
<dbReference type="STRING" id="569365.A0A0D2CLK2"/>
<dbReference type="EMBL" id="KN847041">
    <property type="protein sequence ID" value="KIW30935.1"/>
    <property type="molecule type" value="Genomic_DNA"/>
</dbReference>
<feature type="compositionally biased region" description="Basic and acidic residues" evidence="1">
    <location>
        <begin position="844"/>
        <end position="860"/>
    </location>
</feature>
<feature type="region of interest" description="Disordered" evidence="1">
    <location>
        <begin position="641"/>
        <end position="678"/>
    </location>
</feature>
<evidence type="ECO:0000313" key="2">
    <source>
        <dbReference type="EMBL" id="KIW30935.1"/>
    </source>
</evidence>